<evidence type="ECO:0000256" key="2">
    <source>
        <dbReference type="ARBA" id="ARBA00006375"/>
    </source>
</evidence>
<dbReference type="SUPFAM" id="SSF103506">
    <property type="entry name" value="Mitochondrial carrier"/>
    <property type="match status" value="1"/>
</dbReference>
<keyword evidence="4 9" id="KW-0812">Transmembrane</keyword>
<evidence type="ECO:0000256" key="5">
    <source>
        <dbReference type="ARBA" id="ARBA00022737"/>
    </source>
</evidence>
<evidence type="ECO:0000256" key="1">
    <source>
        <dbReference type="ARBA" id="ARBA00004225"/>
    </source>
</evidence>
<dbReference type="InterPro" id="IPR023395">
    <property type="entry name" value="MCP_dom_sf"/>
</dbReference>
<sequence length="345" mass="38281">MVLFEEWQAWTHAMEHHYRHDTPQDSAERPQSAQWLSPTFWDGPIDLVAGALGGAATVYVGQPLDTVKVKLQTFPQLYRNAYVCFVQTARAQGLRGLYAGTVPSLAANVGENSVLFFAYGFCQKATASMIGKPSARELTDLDNACAGFLAAFFSALVLCPTELVKCKMQAHEEILRSQYAGGAVPAHARVNPYGVCKSVFREEGARGFFRGLTSTMIREMPGYFFFFGGYEVSRTLMTPPGKTKDDLSVFRLGVCGGIGGWCLWLSIYPFDLIKSRMQVLTDDTRFVTVLMSYLKRGLPGVRDMYRGLGPTLLRTFPATGALFITVEYSRKLMHSLTGKDDDDYI</sequence>
<accession>A0ABM1DPG0</accession>
<evidence type="ECO:0000256" key="3">
    <source>
        <dbReference type="ARBA" id="ARBA00022448"/>
    </source>
</evidence>
<gene>
    <name evidence="12" type="primary">LOC106804935</name>
</gene>
<dbReference type="Proteomes" id="UP000695022">
    <property type="component" value="Unplaced"/>
</dbReference>
<organism evidence="11 12">
    <name type="scientific">Priapulus caudatus</name>
    <name type="common">Priapulid worm</name>
    <dbReference type="NCBI Taxonomy" id="37621"/>
    <lineage>
        <taxon>Eukaryota</taxon>
        <taxon>Metazoa</taxon>
        <taxon>Ecdysozoa</taxon>
        <taxon>Scalidophora</taxon>
        <taxon>Priapulida</taxon>
        <taxon>Priapulimorpha</taxon>
        <taxon>Priapulimorphida</taxon>
        <taxon>Priapulidae</taxon>
        <taxon>Priapulus</taxon>
    </lineage>
</organism>
<evidence type="ECO:0000256" key="9">
    <source>
        <dbReference type="PROSITE-ProRule" id="PRU00282"/>
    </source>
</evidence>
<evidence type="ECO:0000256" key="8">
    <source>
        <dbReference type="ARBA" id="ARBA00023136"/>
    </source>
</evidence>
<protein>
    <submittedName>
        <fullName evidence="12">Mitochondrial ornithine transporter 1-like</fullName>
    </submittedName>
</protein>
<keyword evidence="11" id="KW-1185">Reference proteome</keyword>
<name>A0ABM1DPG0_PRICU</name>
<dbReference type="PANTHER" id="PTHR45624">
    <property type="entry name" value="MITOCHONDRIAL BASIC AMINO ACIDS TRANSPORTER-RELATED"/>
    <property type="match status" value="1"/>
</dbReference>
<feature type="repeat" description="Solcar" evidence="9">
    <location>
        <begin position="247"/>
        <end position="332"/>
    </location>
</feature>
<dbReference type="PANTHER" id="PTHR45624:SF12">
    <property type="entry name" value="MITOCHONDRIAL ORNITHINE TRANSPORTER 1"/>
    <property type="match status" value="1"/>
</dbReference>
<dbReference type="InterPro" id="IPR018108">
    <property type="entry name" value="MCP_transmembrane"/>
</dbReference>
<dbReference type="RefSeq" id="XP_014661831.1">
    <property type="nucleotide sequence ID" value="XM_014806345.1"/>
</dbReference>
<feature type="repeat" description="Solcar" evidence="9">
    <location>
        <begin position="138"/>
        <end position="236"/>
    </location>
</feature>
<proteinExistence type="inferred from homology"/>
<evidence type="ECO:0000256" key="7">
    <source>
        <dbReference type="ARBA" id="ARBA00023128"/>
    </source>
</evidence>
<dbReference type="PROSITE" id="PS50920">
    <property type="entry name" value="SOLCAR"/>
    <property type="match status" value="3"/>
</dbReference>
<keyword evidence="3 10" id="KW-0813">Transport</keyword>
<evidence type="ECO:0000256" key="4">
    <source>
        <dbReference type="ARBA" id="ARBA00022692"/>
    </source>
</evidence>
<evidence type="ECO:0000313" key="12">
    <source>
        <dbReference type="RefSeq" id="XP_014661831.1"/>
    </source>
</evidence>
<reference evidence="12" key="1">
    <citation type="submission" date="2025-08" db="UniProtKB">
        <authorList>
            <consortium name="RefSeq"/>
        </authorList>
    </citation>
    <scope>IDENTIFICATION</scope>
</reference>
<comment type="similarity">
    <text evidence="2 10">Belongs to the mitochondrial carrier (TC 2.A.29) family.</text>
</comment>
<dbReference type="Gene3D" id="1.50.40.10">
    <property type="entry name" value="Mitochondrial carrier domain"/>
    <property type="match status" value="2"/>
</dbReference>
<dbReference type="Pfam" id="PF00153">
    <property type="entry name" value="Mito_carr"/>
    <property type="match status" value="3"/>
</dbReference>
<evidence type="ECO:0000256" key="6">
    <source>
        <dbReference type="ARBA" id="ARBA00022989"/>
    </source>
</evidence>
<keyword evidence="8 9" id="KW-0472">Membrane</keyword>
<keyword evidence="6" id="KW-1133">Transmembrane helix</keyword>
<dbReference type="InterPro" id="IPR050567">
    <property type="entry name" value="Mitochondrial_Carrier"/>
</dbReference>
<feature type="repeat" description="Solcar" evidence="9">
    <location>
        <begin position="41"/>
        <end position="125"/>
    </location>
</feature>
<keyword evidence="7" id="KW-0496">Mitochondrion</keyword>
<dbReference type="GeneID" id="106804935"/>
<keyword evidence="5" id="KW-0677">Repeat</keyword>
<comment type="subcellular location">
    <subcellularLocation>
        <location evidence="1">Mitochondrion membrane</location>
        <topology evidence="1">Multi-pass membrane protein</topology>
    </subcellularLocation>
</comment>
<evidence type="ECO:0000313" key="11">
    <source>
        <dbReference type="Proteomes" id="UP000695022"/>
    </source>
</evidence>
<evidence type="ECO:0000256" key="10">
    <source>
        <dbReference type="RuleBase" id="RU000488"/>
    </source>
</evidence>